<gene>
    <name evidence="2" type="ORF">SAMN02745194_04703</name>
</gene>
<name>A0A1M6RIM0_9PROT</name>
<keyword evidence="3" id="KW-1185">Reference proteome</keyword>
<organism evidence="2 3">
    <name type="scientific">Muricoccus roseus</name>
    <dbReference type="NCBI Taxonomy" id="198092"/>
    <lineage>
        <taxon>Bacteria</taxon>
        <taxon>Pseudomonadati</taxon>
        <taxon>Pseudomonadota</taxon>
        <taxon>Alphaproteobacteria</taxon>
        <taxon>Acetobacterales</taxon>
        <taxon>Roseomonadaceae</taxon>
        <taxon>Muricoccus</taxon>
    </lineage>
</organism>
<dbReference type="InterPro" id="IPR050900">
    <property type="entry name" value="Transposase_IS3/IS150/IS904"/>
</dbReference>
<reference evidence="2 3" key="1">
    <citation type="submission" date="2016-11" db="EMBL/GenBank/DDBJ databases">
        <authorList>
            <person name="Jaros S."/>
            <person name="Januszkiewicz K."/>
            <person name="Wedrychowicz H."/>
        </authorList>
    </citation>
    <scope>NUCLEOTIDE SEQUENCE [LARGE SCALE GENOMIC DNA]</scope>
    <source>
        <strain evidence="2 3">DSM 14916</strain>
    </source>
</reference>
<dbReference type="Proteomes" id="UP000184387">
    <property type="component" value="Unassembled WGS sequence"/>
</dbReference>
<evidence type="ECO:0000313" key="3">
    <source>
        <dbReference type="Proteomes" id="UP000184387"/>
    </source>
</evidence>
<dbReference type="InterPro" id="IPR001584">
    <property type="entry name" value="Integrase_cat-core"/>
</dbReference>
<dbReference type="PANTHER" id="PTHR46889">
    <property type="entry name" value="TRANSPOSASE INSF FOR INSERTION SEQUENCE IS3B-RELATED"/>
    <property type="match status" value="1"/>
</dbReference>
<dbReference type="AlphaFoldDB" id="A0A1M6RIM0"/>
<dbReference type="GO" id="GO:0015074">
    <property type="term" value="P:DNA integration"/>
    <property type="evidence" value="ECO:0007669"/>
    <property type="project" value="InterPro"/>
</dbReference>
<protein>
    <submittedName>
        <fullName evidence="2">Integrase core domain-containing protein</fullName>
    </submittedName>
</protein>
<dbReference type="SUPFAM" id="SSF53098">
    <property type="entry name" value="Ribonuclease H-like"/>
    <property type="match status" value="1"/>
</dbReference>
<dbReference type="STRING" id="198092.SAMN02745194_04703"/>
<dbReference type="InterPro" id="IPR012337">
    <property type="entry name" value="RNaseH-like_sf"/>
</dbReference>
<dbReference type="Pfam" id="PF13683">
    <property type="entry name" value="rve_3"/>
    <property type="match status" value="1"/>
</dbReference>
<evidence type="ECO:0000313" key="2">
    <source>
        <dbReference type="EMBL" id="SHK32315.1"/>
    </source>
</evidence>
<accession>A0A1M6RIM0</accession>
<sequence>MKTPGQFSAKLNSRGSWRDNVFVERLWRSIKYEEVYLKAYETVSEARASIGRYLTFYNGRRPHSSLDRQTPDHAYFTRLPQIAAA</sequence>
<feature type="domain" description="Integrase catalytic" evidence="1">
    <location>
        <begin position="11"/>
        <end position="71"/>
    </location>
</feature>
<dbReference type="EMBL" id="FQZF01000043">
    <property type="protein sequence ID" value="SHK32315.1"/>
    <property type="molecule type" value="Genomic_DNA"/>
</dbReference>
<proteinExistence type="predicted"/>
<evidence type="ECO:0000259" key="1">
    <source>
        <dbReference type="Pfam" id="PF13683"/>
    </source>
</evidence>
<dbReference type="PANTHER" id="PTHR46889:SF4">
    <property type="entry name" value="TRANSPOSASE INSO FOR INSERTION SEQUENCE ELEMENT IS911B-RELATED"/>
    <property type="match status" value="1"/>
</dbReference>